<keyword evidence="3" id="KW-0413">Isomerase</keyword>
<evidence type="ECO:0000313" key="5">
    <source>
        <dbReference type="Ensembl" id="ENSOKIP00005082641.1"/>
    </source>
</evidence>
<dbReference type="InterPro" id="IPR005846">
    <property type="entry name" value="A-D-PHexomutase_a/b/a-III"/>
</dbReference>
<evidence type="ECO:0000259" key="4">
    <source>
        <dbReference type="Pfam" id="PF02880"/>
    </source>
</evidence>
<dbReference type="SUPFAM" id="SSF55957">
    <property type="entry name" value="Phosphoglucomutase, C-terminal domain"/>
    <property type="match status" value="1"/>
</dbReference>
<dbReference type="Pfam" id="PF02880">
    <property type="entry name" value="PGM_PMM_III"/>
    <property type="match status" value="1"/>
</dbReference>
<dbReference type="InterPro" id="IPR036900">
    <property type="entry name" value="A-D-PHexomutase_C_sf"/>
</dbReference>
<evidence type="ECO:0000256" key="1">
    <source>
        <dbReference type="ARBA" id="ARBA00022723"/>
    </source>
</evidence>
<organism evidence="5 6">
    <name type="scientific">Oncorhynchus kisutch</name>
    <name type="common">Coho salmon</name>
    <name type="synonym">Salmo kisutch</name>
    <dbReference type="NCBI Taxonomy" id="8019"/>
    <lineage>
        <taxon>Eukaryota</taxon>
        <taxon>Metazoa</taxon>
        <taxon>Chordata</taxon>
        <taxon>Craniata</taxon>
        <taxon>Vertebrata</taxon>
        <taxon>Euteleostomi</taxon>
        <taxon>Actinopterygii</taxon>
        <taxon>Neopterygii</taxon>
        <taxon>Teleostei</taxon>
        <taxon>Protacanthopterygii</taxon>
        <taxon>Salmoniformes</taxon>
        <taxon>Salmonidae</taxon>
        <taxon>Salmoninae</taxon>
        <taxon>Oncorhynchus</taxon>
    </lineage>
</organism>
<dbReference type="Ensembl" id="ENSOKIT00005088204.1">
    <property type="protein sequence ID" value="ENSOKIP00005082641.1"/>
    <property type="gene ID" value="ENSOKIG00005035841.1"/>
</dbReference>
<evidence type="ECO:0000256" key="3">
    <source>
        <dbReference type="ARBA" id="ARBA00023235"/>
    </source>
</evidence>
<dbReference type="FunFam" id="3.40.120.10:FF:000017">
    <property type="entry name" value="glucose 1,6-bisphosphate synthase"/>
    <property type="match status" value="1"/>
</dbReference>
<keyword evidence="6" id="KW-1185">Reference proteome</keyword>
<dbReference type="GO" id="GO:0046872">
    <property type="term" value="F:metal ion binding"/>
    <property type="evidence" value="ECO:0007669"/>
    <property type="project" value="UniProtKB-KW"/>
</dbReference>
<keyword evidence="1" id="KW-0479">Metal-binding</keyword>
<dbReference type="PANTHER" id="PTHR45745">
    <property type="entry name" value="PHOSPHOMANNOMUTASE 45A"/>
    <property type="match status" value="1"/>
</dbReference>
<keyword evidence="2" id="KW-0460">Magnesium</keyword>
<dbReference type="AlphaFoldDB" id="A0A8C7J7T1"/>
<feature type="domain" description="Alpha-D-phosphohexomutase alpha/beta/alpha" evidence="4">
    <location>
        <begin position="3"/>
        <end position="99"/>
    </location>
</feature>
<gene>
    <name evidence="5" type="primary">LOC116362654</name>
</gene>
<dbReference type="SUPFAM" id="SSF53738">
    <property type="entry name" value="Phosphoglucomutase, first 3 domains"/>
    <property type="match status" value="1"/>
</dbReference>
<dbReference type="PANTHER" id="PTHR45745:SF3">
    <property type="entry name" value="PHOSPHOPENTOMUTASE"/>
    <property type="match status" value="1"/>
</dbReference>
<dbReference type="Gene3D" id="3.40.120.10">
    <property type="entry name" value="Alpha-D-Glucose-1,6-Bisphosphate, subunit A, domain 3"/>
    <property type="match status" value="1"/>
</dbReference>
<evidence type="ECO:0000256" key="2">
    <source>
        <dbReference type="ARBA" id="ARBA00022842"/>
    </source>
</evidence>
<evidence type="ECO:0000313" key="6">
    <source>
        <dbReference type="Proteomes" id="UP000694557"/>
    </source>
</evidence>
<reference evidence="5" key="1">
    <citation type="submission" date="2025-08" db="UniProtKB">
        <authorList>
            <consortium name="Ensembl"/>
        </authorList>
    </citation>
    <scope>IDENTIFICATION</scope>
</reference>
<accession>A0A8C7J7T1</accession>
<dbReference type="InterPro" id="IPR016055">
    <property type="entry name" value="A-D-PHexomutase_a/b/a-I/II/III"/>
</dbReference>
<protein>
    <recommendedName>
        <fullName evidence="4">Alpha-D-phosphohexomutase alpha/beta/alpha domain-containing protein</fullName>
    </recommendedName>
</protein>
<dbReference type="GO" id="GO:0005975">
    <property type="term" value="P:carbohydrate metabolic process"/>
    <property type="evidence" value="ECO:0007669"/>
    <property type="project" value="InterPro"/>
</dbReference>
<dbReference type="GO" id="GO:0005634">
    <property type="term" value="C:nucleus"/>
    <property type="evidence" value="ECO:0007669"/>
    <property type="project" value="TreeGrafter"/>
</dbReference>
<dbReference type="Proteomes" id="UP000694557">
    <property type="component" value="Unassembled WGS sequence"/>
</dbReference>
<dbReference type="GeneTree" id="ENSGT00940000156247"/>
<name>A0A8C7J7T1_ONCKI</name>
<reference evidence="5" key="2">
    <citation type="submission" date="2025-09" db="UniProtKB">
        <authorList>
            <consortium name="Ensembl"/>
        </authorList>
    </citation>
    <scope>IDENTIFICATION</scope>
</reference>
<sequence length="241" mass="26454">MLASTVSSKILRAIALKEGFHFEETLTGFKWMGNRARELLDQNKIVLFAYEEAIGYMCGSAVLDKDGVSAAAIAGEMTSYLAAKNITLSQQLTAVYEEYGYHITKNSYFICHDQAVIRAMFDRLRHYGNQEDVSYPSQCGGVAITAVRDLTTGYDSSQADNKAVLPSSTSSQMITFSFSNGGVATMRTSGTEPKIKYYTELCAAPGNSDAKGLQKELDDLVNAIVEDFFQPQKNNLLSKPE</sequence>
<proteinExistence type="predicted"/>
<dbReference type="GO" id="GO:0006166">
    <property type="term" value="P:purine ribonucleoside salvage"/>
    <property type="evidence" value="ECO:0007669"/>
    <property type="project" value="TreeGrafter"/>
</dbReference>
<dbReference type="GO" id="GO:0008973">
    <property type="term" value="F:phosphopentomutase activity"/>
    <property type="evidence" value="ECO:0007669"/>
    <property type="project" value="TreeGrafter"/>
</dbReference>